<sequence length="343" mass="34012">MDHADDDPATVTRRAALRRVPRARRGTLLGALTAGLLLLAAAGCSAPIPVTPTPDAEPLRVVSLGDSYSTGTGPAEPVPGDPGVCGRTVAASVRVAVAAVGAELVDAACDGATTADLTAPRERGGQTVPAQLDALADGADVVLVRLGGNDLGFPALVGGCLARDPEGPVAAGGTTCVDQLAPAGGTDAVRARIDGEVSARLDDAFARIRAAAPDARIVALGYLTVLAGPDALPAEGCLRATAGATVNGQVLLTDRDAVWLAGIQRALDDAIARAAREAGARYVDQETPTAAHGACAGDAGEAYVAGLGGSAGSVPLHPNATGLAWEADAVADVLREEAAALGR</sequence>
<dbReference type="Pfam" id="PF13472">
    <property type="entry name" value="Lipase_GDSL_2"/>
    <property type="match status" value="1"/>
</dbReference>
<dbReference type="EMBL" id="PSXY01000001">
    <property type="protein sequence ID" value="PPF71438.1"/>
    <property type="molecule type" value="Genomic_DNA"/>
</dbReference>
<evidence type="ECO:0000256" key="2">
    <source>
        <dbReference type="PIRSR" id="PIRSR637460-2"/>
    </source>
</evidence>
<keyword evidence="2" id="KW-1015">Disulfide bond</keyword>
<dbReference type="PANTHER" id="PTHR37981">
    <property type="entry name" value="LIPASE 2"/>
    <property type="match status" value="1"/>
</dbReference>
<feature type="disulfide bond" evidence="2">
    <location>
        <begin position="160"/>
        <end position="176"/>
    </location>
</feature>
<evidence type="ECO:0000256" key="1">
    <source>
        <dbReference type="PIRSR" id="PIRSR637460-1"/>
    </source>
</evidence>
<dbReference type="CDD" id="cd01823">
    <property type="entry name" value="SEST_like"/>
    <property type="match status" value="1"/>
</dbReference>
<protein>
    <submittedName>
        <fullName evidence="5">Esterase</fullName>
    </submittedName>
</protein>
<keyword evidence="3" id="KW-0472">Membrane</keyword>
<dbReference type="RefSeq" id="WP_104289185.1">
    <property type="nucleotide sequence ID" value="NZ_PSXY01000001.1"/>
</dbReference>
<dbReference type="AlphaFoldDB" id="A0A2S5VYC5"/>
<feature type="active site" evidence="1">
    <location>
        <position position="317"/>
    </location>
</feature>
<dbReference type="Gene3D" id="3.40.50.1110">
    <property type="entry name" value="SGNH hydrolase"/>
    <property type="match status" value="1"/>
</dbReference>
<keyword evidence="3" id="KW-1133">Transmembrane helix</keyword>
<evidence type="ECO:0000259" key="4">
    <source>
        <dbReference type="Pfam" id="PF13472"/>
    </source>
</evidence>
<feature type="disulfide bond" evidence="2">
    <location>
        <begin position="237"/>
        <end position="295"/>
    </location>
</feature>
<organism evidence="5 6">
    <name type="scientific">Clavibacter michiganensis</name>
    <dbReference type="NCBI Taxonomy" id="28447"/>
    <lineage>
        <taxon>Bacteria</taxon>
        <taxon>Bacillati</taxon>
        <taxon>Actinomycetota</taxon>
        <taxon>Actinomycetes</taxon>
        <taxon>Micrococcales</taxon>
        <taxon>Microbacteriaceae</taxon>
        <taxon>Clavibacter</taxon>
    </lineage>
</organism>
<feature type="disulfide bond" evidence="2">
    <location>
        <begin position="85"/>
        <end position="109"/>
    </location>
</feature>
<dbReference type="GO" id="GO:0004806">
    <property type="term" value="F:triacylglycerol lipase activity"/>
    <property type="evidence" value="ECO:0007669"/>
    <property type="project" value="TreeGrafter"/>
</dbReference>
<evidence type="ECO:0000313" key="6">
    <source>
        <dbReference type="Proteomes" id="UP000239241"/>
    </source>
</evidence>
<feature type="domain" description="SGNH hydrolase-type esterase" evidence="4">
    <location>
        <begin position="64"/>
        <end position="322"/>
    </location>
</feature>
<evidence type="ECO:0000313" key="5">
    <source>
        <dbReference type="EMBL" id="PPF71438.1"/>
    </source>
</evidence>
<keyword evidence="3" id="KW-0812">Transmembrane</keyword>
<feature type="transmembrane region" description="Helical" evidence="3">
    <location>
        <begin position="28"/>
        <end position="50"/>
    </location>
</feature>
<dbReference type="GO" id="GO:0019433">
    <property type="term" value="P:triglyceride catabolic process"/>
    <property type="evidence" value="ECO:0007669"/>
    <property type="project" value="TreeGrafter"/>
</dbReference>
<proteinExistence type="predicted"/>
<dbReference type="Proteomes" id="UP000239241">
    <property type="component" value="Unassembled WGS sequence"/>
</dbReference>
<dbReference type="SUPFAM" id="SSF52266">
    <property type="entry name" value="SGNH hydrolase"/>
    <property type="match status" value="1"/>
</dbReference>
<feature type="active site" description="Nucleophile" evidence="1">
    <location>
        <position position="67"/>
    </location>
</feature>
<dbReference type="PANTHER" id="PTHR37981:SF1">
    <property type="entry name" value="SGNH HYDROLASE-TYPE ESTERASE DOMAIN-CONTAINING PROTEIN"/>
    <property type="match status" value="1"/>
</dbReference>
<name>A0A2S5VYC5_9MICO</name>
<reference evidence="5 6" key="1">
    <citation type="submission" date="2018-02" db="EMBL/GenBank/DDBJ databases">
        <title>Bacteriophage NCPPB3778 and a type I-E CRISPR drive the evolution of the US Biological Select Agent, Rathayibacter toxicus.</title>
        <authorList>
            <person name="Davis E.W.II."/>
            <person name="Tabima J.F."/>
            <person name="Weisberg A.J."/>
            <person name="Lopes L.D."/>
            <person name="Wiseman M.S."/>
            <person name="Wiseman M.S."/>
            <person name="Pupko T."/>
            <person name="Belcher M.S."/>
            <person name="Sechler A.J."/>
            <person name="Tancos M.A."/>
            <person name="Schroeder B.K."/>
            <person name="Murray T.D."/>
            <person name="Luster D.G."/>
            <person name="Schneider W.L."/>
            <person name="Rogers E."/>
            <person name="Andreote F.D."/>
            <person name="Grunwald N.J."/>
            <person name="Putnam M.L."/>
            <person name="Chang J.H."/>
        </authorList>
    </citation>
    <scope>NUCLEOTIDE SEQUENCE [LARGE SCALE GENOMIC DNA]</scope>
    <source>
        <strain evidence="5 6">AY1B3</strain>
    </source>
</reference>
<comment type="caution">
    <text evidence="5">The sequence shown here is derived from an EMBL/GenBank/DDBJ whole genome shotgun (WGS) entry which is preliminary data.</text>
</comment>
<dbReference type="InterPro" id="IPR013830">
    <property type="entry name" value="SGNH_hydro"/>
</dbReference>
<evidence type="ECO:0000256" key="3">
    <source>
        <dbReference type="SAM" id="Phobius"/>
    </source>
</evidence>
<dbReference type="InterPro" id="IPR037460">
    <property type="entry name" value="SEST-like"/>
</dbReference>
<dbReference type="InterPro" id="IPR036514">
    <property type="entry name" value="SGNH_hydro_sf"/>
</dbReference>
<gene>
    <name evidence="5" type="ORF">C5E16_01100</name>
</gene>
<accession>A0A2S5VYC5</accession>